<dbReference type="Pfam" id="PF02463">
    <property type="entry name" value="SMC_N"/>
    <property type="match status" value="1"/>
</dbReference>
<evidence type="ECO:0000259" key="4">
    <source>
        <dbReference type="Pfam" id="PF02463"/>
    </source>
</evidence>
<dbReference type="Proteomes" id="UP000608579">
    <property type="component" value="Unassembled WGS sequence"/>
</dbReference>
<evidence type="ECO:0000256" key="1">
    <source>
        <dbReference type="ARBA" id="ARBA00023054"/>
    </source>
</evidence>
<gene>
    <name evidence="5" type="ORF">EYH45_06350</name>
</gene>
<dbReference type="InterPro" id="IPR024704">
    <property type="entry name" value="SMC"/>
</dbReference>
<protein>
    <submittedName>
        <fullName evidence="5">Chromosome segregation protein SMC</fullName>
    </submittedName>
</protein>
<dbReference type="EMBL" id="DQVM01000120">
    <property type="protein sequence ID" value="HIQ30167.1"/>
    <property type="molecule type" value="Genomic_DNA"/>
</dbReference>
<dbReference type="GO" id="GO:0005524">
    <property type="term" value="F:ATP binding"/>
    <property type="evidence" value="ECO:0007669"/>
    <property type="project" value="InterPro"/>
</dbReference>
<feature type="coiled-coil region" evidence="2">
    <location>
        <begin position="655"/>
        <end position="909"/>
    </location>
</feature>
<dbReference type="GO" id="GO:0016887">
    <property type="term" value="F:ATP hydrolysis activity"/>
    <property type="evidence" value="ECO:0007669"/>
    <property type="project" value="InterPro"/>
</dbReference>
<sequence length="1151" mass="131464">MVYIKRITIQGFKSFGSKRVVIKLGPGLTVITGPNGGGKSTVVDAIKFALGELSAHSLRAGRFSELIHESPAEGRLSSAKVSLTFNNTDKSLPVDGDEVTVTRKLANTGESEYMLNGKQASRNDILTILSAANIKPDGLNIVTQGSVIGIAEMNSNELRRVIEDIAGIAEYKKRREEAYKQLDIAERNLEVAKAGTSEVRNRVKQLERERNQYLRRLQCELELNKLKTIKLRRELEKLENSLSELDAETASVMEKVAEVQDKREEHIRRREELERRIAEINSHRISALQRADELENKLNTLRAGVSTLHRRRMELENSLSQLAAEESMLHKRREELSRRISETKAEKEEKERELPGTVQRLQETEQELRGLQQELNNLRQTLNSKEQEMLRLANELRRYNITEDGRILVLEEIEQQLKEVRREIEEVTSRIDSTYQQVKSYEEEEKRLLVRVDEAQQRGEELKAVRERIKSRIEKLSSRKRIASEHLRKLELVGNTLSTLLNSIKPKSDGSSPAGDFPTLRSLIKTDPENSRMLNALLNCWLDALVCYSPEEALELAKAASSNNIPIRILAVTRHADENEDRNGIDIAGEEEVASFLRKLYRDVDVLESVEELSLDHRGRVVTRDGVFYQGGGMIYVAGSENPGQALAREIHSQLALVEELKKKAVEAMRRIEERMGGLEVEENNLTGEMERLRREADEARSRIRVLQERVRAARDVIADLERRRERLGSKAAELEERAREITEAKPTLDSKASTLRSVTEEVNRLRAKLRELEEKNSNIRNNHSRLNSEVAVMERTIQLLDSRIREMLNELERIEPEIEKIAAKRLELSLRIKDAEQELEAKEAEINSLSSEIQRIRREGISLESEIEKLRADVRDAQAEIDRLSEEKNELEKRLNMLRIERVKIETQANVIREKLTQLGLHPSSTAENSLEKLADVLIPALEEELRKLEAVNQLAPSQYESIIPNYKLRSSRINELEIERQEIIELIRKIDAEELNTFMKTLEKVSENFRFFFHQITGGEAWLRLEKPDEPLKSGVEMIVKFIGKTARSSSAVSGGEKSVAATALILALQGLTPAEFYIFDEIDAHLDINYTARLVELLKEMSKHRQIIVVSLKDVIAERADMLYGVYMRNGVSSIVKTSLEEVETLVG</sequence>
<evidence type="ECO:0000313" key="6">
    <source>
        <dbReference type="Proteomes" id="UP000608579"/>
    </source>
</evidence>
<comment type="caution">
    <text evidence="5">The sequence shown here is derived from an EMBL/GenBank/DDBJ whole genome shotgun (WGS) entry which is preliminary data.</text>
</comment>
<dbReference type="AlphaFoldDB" id="A0A833EA55"/>
<dbReference type="Gene3D" id="1.10.287.1490">
    <property type="match status" value="1"/>
</dbReference>
<dbReference type="Gene3D" id="3.40.50.300">
    <property type="entry name" value="P-loop containing nucleotide triphosphate hydrolases"/>
    <property type="match status" value="2"/>
</dbReference>
<reference evidence="5" key="1">
    <citation type="journal article" date="2020" name="ISME J.">
        <title>Gammaproteobacteria mediating utilization of methyl-, sulfur- and petroleum organic compounds in deep ocean hydrothermal plumes.</title>
        <authorList>
            <person name="Zhou Z."/>
            <person name="Liu Y."/>
            <person name="Pan J."/>
            <person name="Cron B.R."/>
            <person name="Toner B.M."/>
            <person name="Anantharaman K."/>
            <person name="Breier J.A."/>
            <person name="Dick G.J."/>
            <person name="Li M."/>
        </authorList>
    </citation>
    <scope>NUCLEOTIDE SEQUENCE</scope>
    <source>
        <strain evidence="5">SZUA-1515</strain>
    </source>
</reference>
<accession>A0A833EA55</accession>
<dbReference type="InterPro" id="IPR027417">
    <property type="entry name" value="P-loop_NTPase"/>
</dbReference>
<feature type="domain" description="RecF/RecN/SMC N-terminal" evidence="4">
    <location>
        <begin position="3"/>
        <end position="1136"/>
    </location>
</feature>
<dbReference type="PANTHER" id="PTHR43977">
    <property type="entry name" value="STRUCTURAL MAINTENANCE OF CHROMOSOMES PROTEIN 3"/>
    <property type="match status" value="1"/>
</dbReference>
<proteinExistence type="predicted"/>
<feature type="region of interest" description="Disordered" evidence="3">
    <location>
        <begin position="336"/>
        <end position="356"/>
    </location>
</feature>
<organism evidence="5 6">
    <name type="scientific">Caldiarchaeum subterraneum</name>
    <dbReference type="NCBI Taxonomy" id="311458"/>
    <lineage>
        <taxon>Archaea</taxon>
        <taxon>Nitrososphaerota</taxon>
        <taxon>Candidatus Caldarchaeales</taxon>
        <taxon>Candidatus Caldarchaeaceae</taxon>
        <taxon>Candidatus Caldarchaeum</taxon>
    </lineage>
</organism>
<dbReference type="Gene3D" id="6.10.250.3110">
    <property type="match status" value="1"/>
</dbReference>
<keyword evidence="1 2" id="KW-0175">Coiled coil</keyword>
<name>A0A833EA55_CALS0</name>
<dbReference type="PIRSF" id="PIRSF005719">
    <property type="entry name" value="SMC"/>
    <property type="match status" value="1"/>
</dbReference>
<dbReference type="InterPro" id="IPR003395">
    <property type="entry name" value="RecF/RecN/SMC_N"/>
</dbReference>
<feature type="compositionally biased region" description="Basic and acidic residues" evidence="3">
    <location>
        <begin position="336"/>
        <end position="354"/>
    </location>
</feature>
<evidence type="ECO:0000313" key="5">
    <source>
        <dbReference type="EMBL" id="HIQ30167.1"/>
    </source>
</evidence>
<evidence type="ECO:0000256" key="2">
    <source>
        <dbReference type="SAM" id="Coils"/>
    </source>
</evidence>
<evidence type="ECO:0000256" key="3">
    <source>
        <dbReference type="SAM" id="MobiDB-lite"/>
    </source>
</evidence>
<dbReference type="SUPFAM" id="SSF52540">
    <property type="entry name" value="P-loop containing nucleoside triphosphate hydrolases"/>
    <property type="match status" value="1"/>
</dbReference>